<comment type="caution">
    <text evidence="1">The sequence shown here is derived from an EMBL/GenBank/DDBJ whole genome shotgun (WGS) entry which is preliminary data.</text>
</comment>
<dbReference type="AlphaFoldDB" id="A0A1E8PWW1"/>
<accession>A0A1E8PWW1</accession>
<dbReference type="Proteomes" id="UP000178953">
    <property type="component" value="Unassembled WGS sequence"/>
</dbReference>
<organism evidence="1 2">
    <name type="scientific">Mycolicibacterium grossiae</name>
    <dbReference type="NCBI Taxonomy" id="1552759"/>
    <lineage>
        <taxon>Bacteria</taxon>
        <taxon>Bacillati</taxon>
        <taxon>Actinomycetota</taxon>
        <taxon>Actinomycetes</taxon>
        <taxon>Mycobacteriales</taxon>
        <taxon>Mycobacteriaceae</taxon>
        <taxon>Mycolicibacterium</taxon>
    </lineage>
</organism>
<evidence type="ECO:0000313" key="1">
    <source>
        <dbReference type="EMBL" id="OFJ50546.1"/>
    </source>
</evidence>
<dbReference type="EMBL" id="MCHX01000114">
    <property type="protein sequence ID" value="OFJ50546.1"/>
    <property type="molecule type" value="Genomic_DNA"/>
</dbReference>
<name>A0A1E8PWW1_9MYCO</name>
<evidence type="ECO:0000313" key="2">
    <source>
        <dbReference type="Proteomes" id="UP000178953"/>
    </source>
</evidence>
<sequence>MAAADSADERAEMTNYRSAVGTAAAVSVVAAGLLTGGAHDRRQEAVPEPAMLRTAAVAPLLPTVSLEPSTGRAASASPATARVTAPPAAVADASSGAVVESFSAAVSAASAITARRAAPSPVAMPRLVPILPSPGGGHDPDRAVPGISAAALAAVGAPAVAVVAPTGAFLGLIGPGGLLIGDGVLPGQNGGLFFGNGADG</sequence>
<proteinExistence type="predicted"/>
<keyword evidence="2" id="KW-1185">Reference proteome</keyword>
<gene>
    <name evidence="1" type="ORF">BEL07_27660</name>
</gene>
<protein>
    <submittedName>
        <fullName evidence="1">Uncharacterized protein</fullName>
    </submittedName>
</protein>
<reference evidence="1 2" key="1">
    <citation type="submission" date="2016-09" db="EMBL/GenBank/DDBJ databases">
        <title>genome sequence of Mycobacterium sp. 739 SCH.</title>
        <authorList>
            <person name="Greninger A.L."/>
            <person name="Qin X."/>
            <person name="Jerome K."/>
            <person name="Vora S."/>
            <person name="Quinn K."/>
        </authorList>
    </citation>
    <scope>NUCLEOTIDE SEQUENCE [LARGE SCALE GENOMIC DNA]</scope>
    <source>
        <strain evidence="1 2">SCH</strain>
    </source>
</reference>